<gene>
    <name evidence="4" type="primary">LOC100897819</name>
</gene>
<evidence type="ECO:0000313" key="3">
    <source>
        <dbReference type="Proteomes" id="UP000694867"/>
    </source>
</evidence>
<reference evidence="4" key="1">
    <citation type="submission" date="2025-08" db="UniProtKB">
        <authorList>
            <consortium name="RefSeq"/>
        </authorList>
    </citation>
    <scope>IDENTIFICATION</scope>
</reference>
<feature type="region of interest" description="Disordered" evidence="1">
    <location>
        <begin position="293"/>
        <end position="345"/>
    </location>
</feature>
<dbReference type="AlphaFoldDB" id="A0AAJ6VWL9"/>
<feature type="domain" description="Integrase catalytic" evidence="2">
    <location>
        <begin position="32"/>
        <end position="191"/>
    </location>
</feature>
<evidence type="ECO:0000256" key="1">
    <source>
        <dbReference type="SAM" id="MobiDB-lite"/>
    </source>
</evidence>
<dbReference type="PROSITE" id="PS50994">
    <property type="entry name" value="INTEGRASE"/>
    <property type="match status" value="1"/>
</dbReference>
<dbReference type="SUPFAM" id="SSF53098">
    <property type="entry name" value="Ribonuclease H-like"/>
    <property type="match status" value="1"/>
</dbReference>
<accession>A0AAJ6VWL9</accession>
<dbReference type="GeneID" id="100897819"/>
<keyword evidence="3" id="KW-1185">Reference proteome</keyword>
<dbReference type="Pfam" id="PF00665">
    <property type="entry name" value="rve"/>
    <property type="match status" value="1"/>
</dbReference>
<sequence length="358" mass="39284">MAPDIEGLVKSCSHCAQTAASPIKVPLAPWPDPGKPWVRVHLDFAEPQKGNSFIVVVDAFSKYVDAAFLKPSTSYELVKYLHVVFRLFGTPETIVTDNGPQFVSAEFAELCSSFNIIHLRSSPYHPQSNGQAEKMVGTLKRSLEFPDEASLDKAVAAYNYTPNQVLDGKTPAEIFFGRSLRSPFAVFRSRSDAIPQCAEKFKAVFDKHFGVRSRSFARGEEVVVGLNKKRRVPAVFMERVGKAMAHVEVNGKVVRRHLNQLWKRRVLPAQAEDEEEFLPGSQEVLPTADVSEAFDSASSGSSAQSQPSETSPVSPATLAESPSADPTPASRIQPGRAAKKPTDYSVLAGLRRLWPQSN</sequence>
<proteinExistence type="predicted"/>
<dbReference type="RefSeq" id="XP_003740078.1">
    <property type="nucleotide sequence ID" value="XM_003740030.1"/>
</dbReference>
<name>A0AAJ6VWL9_9ACAR</name>
<dbReference type="InterPro" id="IPR036397">
    <property type="entry name" value="RNaseH_sf"/>
</dbReference>
<dbReference type="GO" id="GO:0015074">
    <property type="term" value="P:DNA integration"/>
    <property type="evidence" value="ECO:0007669"/>
    <property type="project" value="InterPro"/>
</dbReference>
<dbReference type="Gene3D" id="3.30.420.10">
    <property type="entry name" value="Ribonuclease H-like superfamily/Ribonuclease H"/>
    <property type="match status" value="1"/>
</dbReference>
<dbReference type="GO" id="GO:0003676">
    <property type="term" value="F:nucleic acid binding"/>
    <property type="evidence" value="ECO:0007669"/>
    <property type="project" value="InterPro"/>
</dbReference>
<dbReference type="FunFam" id="3.30.420.10:FF:000063">
    <property type="entry name" value="Retrovirus-related Pol polyprotein from transposon 297-like Protein"/>
    <property type="match status" value="1"/>
</dbReference>
<evidence type="ECO:0000259" key="2">
    <source>
        <dbReference type="PROSITE" id="PS50994"/>
    </source>
</evidence>
<dbReference type="KEGG" id="goe:100897819"/>
<dbReference type="InterPro" id="IPR012337">
    <property type="entry name" value="RNaseH-like_sf"/>
</dbReference>
<organism evidence="3 4">
    <name type="scientific">Galendromus occidentalis</name>
    <name type="common">western predatory mite</name>
    <dbReference type="NCBI Taxonomy" id="34638"/>
    <lineage>
        <taxon>Eukaryota</taxon>
        <taxon>Metazoa</taxon>
        <taxon>Ecdysozoa</taxon>
        <taxon>Arthropoda</taxon>
        <taxon>Chelicerata</taxon>
        <taxon>Arachnida</taxon>
        <taxon>Acari</taxon>
        <taxon>Parasitiformes</taxon>
        <taxon>Mesostigmata</taxon>
        <taxon>Gamasina</taxon>
        <taxon>Phytoseioidea</taxon>
        <taxon>Phytoseiidae</taxon>
        <taxon>Typhlodrominae</taxon>
        <taxon>Galendromus</taxon>
    </lineage>
</organism>
<evidence type="ECO:0000313" key="4">
    <source>
        <dbReference type="RefSeq" id="XP_003740078.1"/>
    </source>
</evidence>
<dbReference type="InterPro" id="IPR050951">
    <property type="entry name" value="Retrovirus_Pol_polyprotein"/>
</dbReference>
<dbReference type="InterPro" id="IPR001584">
    <property type="entry name" value="Integrase_cat-core"/>
</dbReference>
<dbReference type="PANTHER" id="PTHR37984:SF5">
    <property type="entry name" value="PROTEIN NYNRIN-LIKE"/>
    <property type="match status" value="1"/>
</dbReference>
<protein>
    <submittedName>
        <fullName evidence="4">Uncharacterized protein K02A2.6-like</fullName>
    </submittedName>
</protein>
<dbReference type="Proteomes" id="UP000694867">
    <property type="component" value="Unplaced"/>
</dbReference>
<feature type="compositionally biased region" description="Low complexity" evidence="1">
    <location>
        <begin position="293"/>
        <end position="312"/>
    </location>
</feature>
<dbReference type="PANTHER" id="PTHR37984">
    <property type="entry name" value="PROTEIN CBG26694"/>
    <property type="match status" value="1"/>
</dbReference>